<accession>A0A8S2TYE8</accession>
<gene>
    <name evidence="2" type="ORF">OVA965_LOCUS38161</name>
    <name evidence="3" type="ORF">TMI583_LOCUS39316</name>
</gene>
<dbReference type="EMBL" id="CAJOBA010059435">
    <property type="protein sequence ID" value="CAF4315831.1"/>
    <property type="molecule type" value="Genomic_DNA"/>
</dbReference>
<organism evidence="3 4">
    <name type="scientific">Didymodactylos carnosus</name>
    <dbReference type="NCBI Taxonomy" id="1234261"/>
    <lineage>
        <taxon>Eukaryota</taxon>
        <taxon>Metazoa</taxon>
        <taxon>Spiralia</taxon>
        <taxon>Gnathifera</taxon>
        <taxon>Rotifera</taxon>
        <taxon>Eurotatoria</taxon>
        <taxon>Bdelloidea</taxon>
        <taxon>Philodinida</taxon>
        <taxon>Philodinidae</taxon>
        <taxon>Didymodactylos</taxon>
    </lineage>
</organism>
<feature type="region of interest" description="Disordered" evidence="1">
    <location>
        <begin position="69"/>
        <end position="96"/>
    </location>
</feature>
<dbReference type="EMBL" id="CAJNOK010037226">
    <property type="protein sequence ID" value="CAF1529156.1"/>
    <property type="molecule type" value="Genomic_DNA"/>
</dbReference>
<reference evidence="3" key="1">
    <citation type="submission" date="2021-02" db="EMBL/GenBank/DDBJ databases">
        <authorList>
            <person name="Nowell W R."/>
        </authorList>
    </citation>
    <scope>NUCLEOTIDE SEQUENCE</scope>
</reference>
<protein>
    <submittedName>
        <fullName evidence="3">Uncharacterized protein</fullName>
    </submittedName>
</protein>
<dbReference type="Proteomes" id="UP000677228">
    <property type="component" value="Unassembled WGS sequence"/>
</dbReference>
<evidence type="ECO:0000313" key="2">
    <source>
        <dbReference type="EMBL" id="CAF1529156.1"/>
    </source>
</evidence>
<dbReference type="AlphaFoldDB" id="A0A8S2TYE8"/>
<evidence type="ECO:0000313" key="4">
    <source>
        <dbReference type="Proteomes" id="UP000682733"/>
    </source>
</evidence>
<evidence type="ECO:0000256" key="1">
    <source>
        <dbReference type="SAM" id="MobiDB-lite"/>
    </source>
</evidence>
<evidence type="ECO:0000313" key="3">
    <source>
        <dbReference type="EMBL" id="CAF4315831.1"/>
    </source>
</evidence>
<feature type="compositionally biased region" description="Polar residues" evidence="1">
    <location>
        <begin position="85"/>
        <end position="96"/>
    </location>
</feature>
<sequence length="96" mass="11014">PASDHTYKSNGITGELRKFNEDLWYRTMNTQETPFLIITHCCIGMSDEALARLPSRDNIKRPIRMLRQDKRLPSAPNDLDFPKVTKTNSGRTCNTC</sequence>
<comment type="caution">
    <text evidence="3">The sequence shown here is derived from an EMBL/GenBank/DDBJ whole genome shotgun (WGS) entry which is preliminary data.</text>
</comment>
<feature type="non-terminal residue" evidence="3">
    <location>
        <position position="1"/>
    </location>
</feature>
<name>A0A8S2TYE8_9BILA</name>
<proteinExistence type="predicted"/>
<dbReference type="Proteomes" id="UP000682733">
    <property type="component" value="Unassembled WGS sequence"/>
</dbReference>